<evidence type="ECO:0000313" key="3">
    <source>
        <dbReference type="Proteomes" id="UP000006692"/>
    </source>
</evidence>
<protein>
    <recommendedName>
        <fullName evidence="1">Cupin type-2 domain-containing protein</fullName>
    </recommendedName>
</protein>
<dbReference type="PANTHER" id="PTHR36156">
    <property type="entry name" value="SLR2101 PROTEIN"/>
    <property type="match status" value="1"/>
</dbReference>
<dbReference type="CDD" id="cd02231">
    <property type="entry name" value="cupin_BLL6423-like"/>
    <property type="match status" value="1"/>
</dbReference>
<dbReference type="Proteomes" id="UP000006692">
    <property type="component" value="Chromosome"/>
</dbReference>
<reference key="2">
    <citation type="submission" date="2011-03" db="EMBL/GenBank/DDBJ databases">
        <title>Complete Genome Sequence of a beneficial plant roots-associated bacterium Pseudomonas brassicacearum.</title>
        <authorList>
            <person name="Ortet P."/>
            <person name="Barakat M."/>
            <person name="Lalaouna D."/>
            <person name="Fochesato S."/>
            <person name="Barbe V."/>
            <person name="Santaella C."/>
            <person name="Heulin T."/>
            <person name="Achouak W."/>
        </authorList>
    </citation>
    <scope>NUCLEOTIDE SEQUENCE</scope>
    <source>
        <strain>NFM421</strain>
    </source>
</reference>
<evidence type="ECO:0000259" key="1">
    <source>
        <dbReference type="Pfam" id="PF07883"/>
    </source>
</evidence>
<proteinExistence type="predicted"/>
<dbReference type="Gene3D" id="2.20.70.150">
    <property type="match status" value="1"/>
</dbReference>
<evidence type="ECO:0000313" key="2">
    <source>
        <dbReference type="EMBL" id="AEA68407.1"/>
    </source>
</evidence>
<dbReference type="SUPFAM" id="SSF51182">
    <property type="entry name" value="RmlC-like cupins"/>
    <property type="match status" value="1"/>
</dbReference>
<name>F2KFA1_PSEBN</name>
<dbReference type="EMBL" id="CP002585">
    <property type="protein sequence ID" value="AEA68407.1"/>
    <property type="molecule type" value="Genomic_DNA"/>
</dbReference>
<dbReference type="PANTHER" id="PTHR36156:SF2">
    <property type="entry name" value="CUPIN TYPE-2 DOMAIN-CONTAINING PROTEIN"/>
    <property type="match status" value="1"/>
</dbReference>
<dbReference type="InterPro" id="IPR047142">
    <property type="entry name" value="OryJ/VirC-like"/>
</dbReference>
<dbReference type="InterPro" id="IPR011051">
    <property type="entry name" value="RmlC_Cupin_sf"/>
</dbReference>
<dbReference type="KEGG" id="pba:PSEBR_a2141"/>
<dbReference type="HOGENOM" id="CLU_096188_2_0_6"/>
<organism evidence="2 3">
    <name type="scientific">Pseudomonas brassicacearum (strain NFM421)</name>
    <dbReference type="NCBI Taxonomy" id="994484"/>
    <lineage>
        <taxon>Bacteria</taxon>
        <taxon>Pseudomonadati</taxon>
        <taxon>Pseudomonadota</taxon>
        <taxon>Gammaproteobacteria</taxon>
        <taxon>Pseudomonadales</taxon>
        <taxon>Pseudomonadaceae</taxon>
        <taxon>Pseudomonas</taxon>
    </lineage>
</organism>
<dbReference type="InterPro" id="IPR014710">
    <property type="entry name" value="RmlC-like_jellyroll"/>
</dbReference>
<reference evidence="2 3" key="1">
    <citation type="journal article" date="2011" name="J. Bacteriol.">
        <title>Complete genome sequence of a beneficial plant root-associated bacterium, Pseudomonas brassicacearum.</title>
        <authorList>
            <person name="Ortet P."/>
            <person name="Barakat M."/>
            <person name="Lalaouna D."/>
            <person name="Fochesato S."/>
            <person name="Barbe V."/>
            <person name="Vacherie B."/>
            <person name="Santaella C."/>
            <person name="Heulin T."/>
            <person name="Achouak W."/>
        </authorList>
    </citation>
    <scope>NUCLEOTIDE SEQUENCE [LARGE SCALE GENOMIC DNA]</scope>
    <source>
        <strain evidence="2 3">NFM421</strain>
    </source>
</reference>
<dbReference type="InterPro" id="IPR013096">
    <property type="entry name" value="Cupin_2"/>
</dbReference>
<gene>
    <name evidence="2" type="ORF">PSEBR_a2141</name>
</gene>
<sequence>MNPSLSAAVLRQLIEDSNMQQLPGFKRVVTGHDAQGQAVVALSGPTPNSFALKAVPGTVFHEIWNSDASPAVLDNGDDPTRKPLQLSPAPLGSVIRVVDIPPDSVQNQVSAEDAAAAFAEIGQAHAGTGQADSKHKLMHRTETLDYGVVTEGEVWLVLDGEEVHLKRGDIVVQRGTNHAWSNRTEQMARMLFVLLDGRFAPELQGEQA</sequence>
<accession>F2KFA1</accession>
<dbReference type="Gene3D" id="2.60.120.10">
    <property type="entry name" value="Jelly Rolls"/>
    <property type="match status" value="1"/>
</dbReference>
<dbReference type="STRING" id="994484.PSEBR_a2141"/>
<dbReference type="AlphaFoldDB" id="F2KFA1"/>
<feature type="domain" description="Cupin type-2" evidence="1">
    <location>
        <begin position="132"/>
        <end position="193"/>
    </location>
</feature>
<dbReference type="Pfam" id="PF07883">
    <property type="entry name" value="Cupin_2"/>
    <property type="match status" value="1"/>
</dbReference>